<evidence type="ECO:0000313" key="4">
    <source>
        <dbReference type="Proteomes" id="UP001432322"/>
    </source>
</evidence>
<dbReference type="EMBL" id="BTSY01000002">
    <property type="protein sequence ID" value="GMT16010.1"/>
    <property type="molecule type" value="Genomic_DNA"/>
</dbReference>
<evidence type="ECO:0000313" key="3">
    <source>
        <dbReference type="EMBL" id="GMT16010.1"/>
    </source>
</evidence>
<keyword evidence="2" id="KW-0472">Membrane</keyword>
<evidence type="ECO:0000256" key="2">
    <source>
        <dbReference type="SAM" id="Phobius"/>
    </source>
</evidence>
<feature type="region of interest" description="Disordered" evidence="1">
    <location>
        <begin position="196"/>
        <end position="230"/>
    </location>
</feature>
<reference evidence="3" key="1">
    <citation type="submission" date="2023-10" db="EMBL/GenBank/DDBJ databases">
        <title>Genome assembly of Pristionchus species.</title>
        <authorList>
            <person name="Yoshida K."/>
            <person name="Sommer R.J."/>
        </authorList>
    </citation>
    <scope>NUCLEOTIDE SEQUENCE</scope>
    <source>
        <strain evidence="3">RS5133</strain>
    </source>
</reference>
<comment type="caution">
    <text evidence="3">The sequence shown here is derived from an EMBL/GenBank/DDBJ whole genome shotgun (WGS) entry which is preliminary data.</text>
</comment>
<keyword evidence="2" id="KW-1133">Transmembrane helix</keyword>
<evidence type="ECO:0000256" key="1">
    <source>
        <dbReference type="SAM" id="MobiDB-lite"/>
    </source>
</evidence>
<keyword evidence="2" id="KW-0812">Transmembrane</keyword>
<protein>
    <submittedName>
        <fullName evidence="3">Uncharacterized protein</fullName>
    </submittedName>
</protein>
<name>A0AAV5V8P3_9BILA</name>
<dbReference type="Proteomes" id="UP001432322">
    <property type="component" value="Unassembled WGS sequence"/>
</dbReference>
<feature type="transmembrane region" description="Helical" evidence="2">
    <location>
        <begin position="809"/>
        <end position="829"/>
    </location>
</feature>
<proteinExistence type="predicted"/>
<gene>
    <name evidence="3" type="ORF">PFISCL1PPCAC_7307</name>
</gene>
<sequence>MMSPGVADLRAWWMQLERMMVTNEIRPIDPSITDLLLADAVKEKERTEIDQIIARLMFKPCFSYIEQEEKNGTTLRKKFRHLALYYFCTRQYEKFGHVVLSSIVREWPVTISYAEENRGDPYTWDRAPISIAMKGSGYIRKEGYSYVIRVLALEDCDIGTILSKAEASTQLLEIDEHGQERSTTAFIVELNREGPNGAKREASASVTSAPKRGRQTRGAKSAKEETLDTPPPPAFFEAGFYHLPGHDGTCVFGSKQGRSKADFAAKDSKSIVFTIHNISIIDPDTRSTINQKYCMKTHFDFRFADYPMNIVFDVKTTDFCIGIPSDPNVFFYQTAVKSMSFEAESNPSTHWKKSMSAIWDNLYHFYDRMGMLSDVEKQANGESLGWCRVRDMVTHFISARSDIEVRPLLETELRTVSRMILARRLYDVNAKLAKGQPGNPWIINTLSDNKKAQIQEQYLHKPIVIREAETFTQALNREMQGVKLSERFLINKRDFTENLISLTSGEGEEASCSIYSWLHSAAEIIAGQTLHSSSPKSFIIAGQTLQSSSNKTSVRMFNRHMITLVSAESARRTVDKIINLDQSGMRTAGQSTKVLLIRLDEREEWRLLFEMIEPMAPQPHHFGFHHAKAIKETKLALDKQQPKHLLEAARSDGVVAKTKLELCGLFAVLKTGYLGGFRRMVELNPHKLAIRQIFKGDNASSDSVYPYDFKPSTMRDNEINPIIGPMQNVVQGDENDEIYSSAETMAQTLATMTIDECRAFHHSRDFSVLADDGFSEPTKSKILKDRPTAPTAQHMQHLQQQRQQHPRDYAAYLAVICIIMEYLITFIFIY</sequence>
<accession>A0AAV5V8P3</accession>
<keyword evidence="4" id="KW-1185">Reference proteome</keyword>
<organism evidence="3 4">
    <name type="scientific">Pristionchus fissidentatus</name>
    <dbReference type="NCBI Taxonomy" id="1538716"/>
    <lineage>
        <taxon>Eukaryota</taxon>
        <taxon>Metazoa</taxon>
        <taxon>Ecdysozoa</taxon>
        <taxon>Nematoda</taxon>
        <taxon>Chromadorea</taxon>
        <taxon>Rhabditida</taxon>
        <taxon>Rhabditina</taxon>
        <taxon>Diplogasteromorpha</taxon>
        <taxon>Diplogasteroidea</taxon>
        <taxon>Neodiplogasteridae</taxon>
        <taxon>Pristionchus</taxon>
    </lineage>
</organism>
<dbReference type="AlphaFoldDB" id="A0AAV5V8P3"/>